<protein>
    <recommendedName>
        <fullName evidence="3">Membrane protein 6-pyruvoyl-tetrahydropterin synthase-related domain-containing protein</fullName>
    </recommendedName>
</protein>
<evidence type="ECO:0000313" key="2">
    <source>
        <dbReference type="EMBL" id="KKN39869.1"/>
    </source>
</evidence>
<dbReference type="Pfam" id="PF09586">
    <property type="entry name" value="YfhO"/>
    <property type="match status" value="2"/>
</dbReference>
<proteinExistence type="predicted"/>
<feature type="transmembrane region" description="Helical" evidence="1">
    <location>
        <begin position="324"/>
        <end position="342"/>
    </location>
</feature>
<feature type="transmembrane region" description="Helical" evidence="1">
    <location>
        <begin position="156"/>
        <end position="175"/>
    </location>
</feature>
<comment type="caution">
    <text evidence="2">The sequence shown here is derived from an EMBL/GenBank/DDBJ whole genome shotgun (WGS) entry which is preliminary data.</text>
</comment>
<feature type="transmembrane region" description="Helical" evidence="1">
    <location>
        <begin position="387"/>
        <end position="406"/>
    </location>
</feature>
<keyword evidence="1" id="KW-1133">Transmembrane helix</keyword>
<feature type="transmembrane region" description="Helical" evidence="1">
    <location>
        <begin position="288"/>
        <end position="304"/>
    </location>
</feature>
<feature type="transmembrane region" description="Helical" evidence="1">
    <location>
        <begin position="443"/>
        <end position="460"/>
    </location>
</feature>
<feature type="transmembrane region" description="Helical" evidence="1">
    <location>
        <begin position="413"/>
        <end position="431"/>
    </location>
</feature>
<feature type="transmembrane region" description="Helical" evidence="1">
    <location>
        <begin position="126"/>
        <end position="147"/>
    </location>
</feature>
<dbReference type="EMBL" id="LAZR01001739">
    <property type="protein sequence ID" value="KKN39869.1"/>
    <property type="molecule type" value="Genomic_DNA"/>
</dbReference>
<keyword evidence="1" id="KW-0812">Transmembrane</keyword>
<accession>A0A0F9QBH9</accession>
<name>A0A0F9QBH9_9ZZZZ</name>
<gene>
    <name evidence="2" type="ORF">LCGC14_0739010</name>
</gene>
<organism evidence="2">
    <name type="scientific">marine sediment metagenome</name>
    <dbReference type="NCBI Taxonomy" id="412755"/>
    <lineage>
        <taxon>unclassified sequences</taxon>
        <taxon>metagenomes</taxon>
        <taxon>ecological metagenomes</taxon>
    </lineage>
</organism>
<feature type="transmembrane region" description="Helical" evidence="1">
    <location>
        <begin position="208"/>
        <end position="236"/>
    </location>
</feature>
<feature type="transmembrane region" description="Helical" evidence="1">
    <location>
        <begin position="887"/>
        <end position="906"/>
    </location>
</feature>
<evidence type="ECO:0008006" key="3">
    <source>
        <dbReference type="Google" id="ProtNLM"/>
    </source>
</evidence>
<dbReference type="PANTHER" id="PTHR38454:SF1">
    <property type="entry name" value="INTEGRAL MEMBRANE PROTEIN"/>
    <property type="match status" value="1"/>
</dbReference>
<dbReference type="InterPro" id="IPR018580">
    <property type="entry name" value="Uncharacterised_YfhO"/>
</dbReference>
<feature type="transmembrane region" description="Helical" evidence="1">
    <location>
        <begin position="248"/>
        <end position="268"/>
    </location>
</feature>
<feature type="transmembrane region" description="Helical" evidence="1">
    <location>
        <begin position="349"/>
        <end position="367"/>
    </location>
</feature>
<evidence type="ECO:0000256" key="1">
    <source>
        <dbReference type="SAM" id="Phobius"/>
    </source>
</evidence>
<sequence length="912" mass="103419">MVTSNNNSRFKSSWVLALFFGLTAIFLFPIFLGKTFFPGDLLYQWPPWFLSDAKVIKDVLPINNPLLGDAVTAFYPWYTYLSQSMTTGALPLWNPLILAGAPLLANWQSGALAIENIVFYFFETPIALNIQVFFKVFMALSFSYLFLRKLNLSREASIFGAVSYAFSAFFVVWLNWPQTRVAVWLPLILFTIEHLFEQPNIKRTAFVALAIGAAVLAGHPGTMVQVMMIVALYTAIRLFSLDKLKTKFGLYVLGGVILGLGLGAALIIPGYEMMKESYQYGQRSATDYLKLGLGPGNLVLLFFPNFYGHLKDGLYKGPANFNEVSAYVGILPLLFSFWALAFVNKLKKVWPFIALALFSTVMIYSLWPQSLLAKLPLVAMQPTQRYIFILTFALSTIGAFGFDAFFKDDKRKGRFVVLGAIFVGAMALTFYKLQPTVWSVYKSQYFLLSLPFLAMLGVYVKKGVAQLKWLLVLLLVVDMFMFGIKLNSYVKTEYAYPKTAVTDFINKDKSVKRVLPLVDTMLPNSLMPYGVQDLRGRDALISKRFYEFSKLINDKDKPPQLPNFILPNRIDSDLIDFLNVKYIISEIPVENTLPERLISSNGFSEVYKGQSQAQTFVAGKDKLAGIGVLVGTFKRTQNPTSLDFKITDSEGKVIRSKKVKAAYFRDNSYYFVDFKPIPDSKNKRYKLTIEGSDVPKEFRTAIYISTFDQYSGGKHLSNGKDQAGDLVFFLQYQRPLLKFKQVFKYKNLKVYENKKAFPRAYAVDAHLVIKDDEEALTRLEEKKIDLRKQVILNKEPLYTGSSNISKSSTEKTEIKSYKPNNIEIDVSLNKKKMIVVSDNYYPGWNAYIDGKKAPLYIANTTFRAVALNKGDHRLELKYQPTSFRNGLLVSFSSLFLVLGMIITASIRRKDDD</sequence>
<feature type="transmembrane region" description="Helical" evidence="1">
    <location>
        <begin position="12"/>
        <end position="32"/>
    </location>
</feature>
<dbReference type="PANTHER" id="PTHR38454">
    <property type="entry name" value="INTEGRAL MEMBRANE PROTEIN-RELATED"/>
    <property type="match status" value="1"/>
</dbReference>
<keyword evidence="1" id="KW-0472">Membrane</keyword>
<reference evidence="2" key="1">
    <citation type="journal article" date="2015" name="Nature">
        <title>Complex archaea that bridge the gap between prokaryotes and eukaryotes.</title>
        <authorList>
            <person name="Spang A."/>
            <person name="Saw J.H."/>
            <person name="Jorgensen S.L."/>
            <person name="Zaremba-Niedzwiedzka K."/>
            <person name="Martijn J."/>
            <person name="Lind A.E."/>
            <person name="van Eijk R."/>
            <person name="Schleper C."/>
            <person name="Guy L."/>
            <person name="Ettema T.J."/>
        </authorList>
    </citation>
    <scope>NUCLEOTIDE SEQUENCE</scope>
</reference>
<feature type="transmembrane region" description="Helical" evidence="1">
    <location>
        <begin position="467"/>
        <end position="484"/>
    </location>
</feature>
<dbReference type="AlphaFoldDB" id="A0A0F9QBH9"/>